<dbReference type="RefSeq" id="XP_035343710.1">
    <property type="nucleotide sequence ID" value="XM_035487817.1"/>
</dbReference>
<dbReference type="GO" id="GO:0003824">
    <property type="term" value="F:catalytic activity"/>
    <property type="evidence" value="ECO:0007669"/>
    <property type="project" value="InterPro"/>
</dbReference>
<sequence>MTSNHNLPADAPEFQIISSLRFDPDLPNAVTQYSDQRYPEPRDSPYYLLKYHRDRLLKAAIEFKWEKAIEFLQKDLECFTRVLDTFIPDRHKAWRLRIVVDIEGCCSIDVHPAATWPLQCMFLPASFDIHTSLSPTFPWQLFVDSQGTDPSPFTTHKTTSRNHYNAARDRAGITSPMDPKEVLLVNTRGEIMEGSITTVYFRERHGGENTSQWVTPSLDSGGMVSASRAFALDQGFCTERVIRIEDLVDGEQCFLSNAVRGFIPAVLNLQGR</sequence>
<protein>
    <recommendedName>
        <fullName evidence="3">Aminotransferase class IV</fullName>
    </recommendedName>
</protein>
<dbReference type="InterPro" id="IPR036038">
    <property type="entry name" value="Aminotransferase-like"/>
</dbReference>
<evidence type="ECO:0000313" key="2">
    <source>
        <dbReference type="Proteomes" id="UP000509510"/>
    </source>
</evidence>
<dbReference type="OrthoDB" id="5288718at2759"/>
<evidence type="ECO:0000313" key="1">
    <source>
        <dbReference type="EMBL" id="QKX57532.1"/>
    </source>
</evidence>
<organism evidence="1 2">
    <name type="scientific">Talaromyces rugulosus</name>
    <name type="common">Penicillium rugulosum</name>
    <dbReference type="NCBI Taxonomy" id="121627"/>
    <lineage>
        <taxon>Eukaryota</taxon>
        <taxon>Fungi</taxon>
        <taxon>Dikarya</taxon>
        <taxon>Ascomycota</taxon>
        <taxon>Pezizomycotina</taxon>
        <taxon>Eurotiomycetes</taxon>
        <taxon>Eurotiomycetidae</taxon>
        <taxon>Eurotiales</taxon>
        <taxon>Trichocomaceae</taxon>
        <taxon>Talaromyces</taxon>
        <taxon>Talaromyces sect. Islandici</taxon>
    </lineage>
</organism>
<dbReference type="EMBL" id="CP055899">
    <property type="protein sequence ID" value="QKX57532.1"/>
    <property type="molecule type" value="Genomic_DNA"/>
</dbReference>
<dbReference type="GeneID" id="55992150"/>
<dbReference type="InterPro" id="IPR001544">
    <property type="entry name" value="Aminotrans_IV"/>
</dbReference>
<proteinExistence type="predicted"/>
<dbReference type="InterPro" id="IPR043132">
    <property type="entry name" value="BCAT-like_C"/>
</dbReference>
<dbReference type="Pfam" id="PF01063">
    <property type="entry name" value="Aminotran_4"/>
    <property type="match status" value="1"/>
</dbReference>
<dbReference type="InterPro" id="IPR043131">
    <property type="entry name" value="BCAT-like_N"/>
</dbReference>
<dbReference type="Gene3D" id="3.30.470.10">
    <property type="match status" value="1"/>
</dbReference>
<evidence type="ECO:0008006" key="3">
    <source>
        <dbReference type="Google" id="ProtNLM"/>
    </source>
</evidence>
<dbReference type="Proteomes" id="UP000509510">
    <property type="component" value="Chromosome II"/>
</dbReference>
<name>A0A7H8QU56_TALRU</name>
<keyword evidence="2" id="KW-1185">Reference proteome</keyword>
<gene>
    <name evidence="1" type="ORF">TRUGW13939_04649</name>
</gene>
<dbReference type="SUPFAM" id="SSF56752">
    <property type="entry name" value="D-aminoacid aminotransferase-like PLP-dependent enzymes"/>
    <property type="match status" value="1"/>
</dbReference>
<dbReference type="AlphaFoldDB" id="A0A7H8QU56"/>
<accession>A0A7H8QU56</accession>
<dbReference type="KEGG" id="trg:TRUGW13939_04649"/>
<reference evidence="2" key="1">
    <citation type="submission" date="2020-06" db="EMBL/GenBank/DDBJ databases">
        <title>A chromosome-scale genome assembly of Talaromyces rugulosus W13939.</title>
        <authorList>
            <person name="Wang B."/>
            <person name="Guo L."/>
            <person name="Ye K."/>
            <person name="Wang L."/>
        </authorList>
    </citation>
    <scope>NUCLEOTIDE SEQUENCE [LARGE SCALE GENOMIC DNA]</scope>
    <source>
        <strain evidence="2">W13939</strain>
    </source>
</reference>
<dbReference type="Gene3D" id="3.20.10.10">
    <property type="entry name" value="D-amino Acid Aminotransferase, subunit A, domain 2"/>
    <property type="match status" value="1"/>
</dbReference>